<dbReference type="SUPFAM" id="SSF53474">
    <property type="entry name" value="alpha/beta-Hydrolases"/>
    <property type="match status" value="1"/>
</dbReference>
<gene>
    <name evidence="4" type="ORF">FHS03_000249</name>
</gene>
<keyword evidence="5" id="KW-1185">Reference proteome</keyword>
<feature type="chain" id="PRO_5030936061" evidence="3">
    <location>
        <begin position="37"/>
        <end position="421"/>
    </location>
</feature>
<feature type="signal peptide" evidence="3">
    <location>
        <begin position="1"/>
        <end position="36"/>
    </location>
</feature>
<evidence type="ECO:0000256" key="3">
    <source>
        <dbReference type="SAM" id="SignalP"/>
    </source>
</evidence>
<dbReference type="InterPro" id="IPR029058">
    <property type="entry name" value="AB_hydrolase_fold"/>
</dbReference>
<keyword evidence="1 3" id="KW-0732">Signal</keyword>
<evidence type="ECO:0000256" key="1">
    <source>
        <dbReference type="ARBA" id="ARBA00022729"/>
    </source>
</evidence>
<name>A0A7W5FS07_9BURK</name>
<dbReference type="RefSeq" id="WP_183439214.1">
    <property type="nucleotide sequence ID" value="NZ_JACHXD010000001.1"/>
</dbReference>
<dbReference type="EMBL" id="JACHXD010000001">
    <property type="protein sequence ID" value="MBB3117230.1"/>
    <property type="molecule type" value="Genomic_DNA"/>
</dbReference>
<dbReference type="Proteomes" id="UP000541535">
    <property type="component" value="Unassembled WGS sequence"/>
</dbReference>
<evidence type="ECO:0000313" key="5">
    <source>
        <dbReference type="Proteomes" id="UP000541535"/>
    </source>
</evidence>
<evidence type="ECO:0000313" key="4">
    <source>
        <dbReference type="EMBL" id="MBB3117230.1"/>
    </source>
</evidence>
<dbReference type="Gene3D" id="3.40.50.1820">
    <property type="entry name" value="alpha/beta hydrolase"/>
    <property type="match status" value="2"/>
</dbReference>
<dbReference type="PANTHER" id="PTHR42972">
    <property type="entry name" value="TOL-PAL SYSTEM PROTEIN TOLB"/>
    <property type="match status" value="1"/>
</dbReference>
<organism evidence="4 5">
    <name type="scientific">Pseudoduganella violacea</name>
    <dbReference type="NCBI Taxonomy" id="1715466"/>
    <lineage>
        <taxon>Bacteria</taxon>
        <taxon>Pseudomonadati</taxon>
        <taxon>Pseudomonadota</taxon>
        <taxon>Betaproteobacteria</taxon>
        <taxon>Burkholderiales</taxon>
        <taxon>Oxalobacteraceae</taxon>
        <taxon>Telluria group</taxon>
        <taxon>Pseudoduganella</taxon>
    </lineage>
</organism>
<proteinExistence type="predicted"/>
<dbReference type="GO" id="GO:0016787">
    <property type="term" value="F:hydrolase activity"/>
    <property type="evidence" value="ECO:0007669"/>
    <property type="project" value="UniProtKB-KW"/>
</dbReference>
<dbReference type="AlphaFoldDB" id="A0A7W5FS07"/>
<evidence type="ECO:0000256" key="2">
    <source>
        <dbReference type="ARBA" id="ARBA00022801"/>
    </source>
</evidence>
<keyword evidence="2" id="KW-0378">Hydrolase</keyword>
<dbReference type="GO" id="GO:0005576">
    <property type="term" value="C:extracellular region"/>
    <property type="evidence" value="ECO:0007669"/>
    <property type="project" value="InterPro"/>
</dbReference>
<dbReference type="InterPro" id="IPR010126">
    <property type="entry name" value="Esterase_phb"/>
</dbReference>
<reference evidence="4 5" key="1">
    <citation type="submission" date="2020-08" db="EMBL/GenBank/DDBJ databases">
        <title>Genomic Encyclopedia of Type Strains, Phase III (KMG-III): the genomes of soil and plant-associated and newly described type strains.</title>
        <authorList>
            <person name="Whitman W."/>
        </authorList>
    </citation>
    <scope>NUCLEOTIDE SEQUENCE [LARGE SCALE GENOMIC DNA]</scope>
    <source>
        <strain evidence="4 5">CECT 8897</strain>
    </source>
</reference>
<protein>
    <submittedName>
        <fullName evidence="4">Poly(3-hydroxybutyrate) depolymerase</fullName>
    </submittedName>
</protein>
<dbReference type="Pfam" id="PF10503">
    <property type="entry name" value="Esterase_PHB"/>
    <property type="match status" value="1"/>
</dbReference>
<dbReference type="PANTHER" id="PTHR42972:SF8">
    <property type="entry name" value="POLYHYDROXYBUTYRATE DEPOLYMERASE"/>
    <property type="match status" value="1"/>
</dbReference>
<sequence>MPRCRPFFARRIASRFIASLVLLATALSLSVSQVQAAPLPAMKAKQVSVSGLSSGAYMAVQFGVAYSAIVDGAGVIAGGPYYCARGNLSTATTVCSCTTLPAMCHVSAGGTNVPGLFDITNQNASNGSIDPVAGMNRQRIWLFSGSADTLVPTPVMDDLASYYQNYVPAANIRYKKDLAAQHAVPTDFFGNGCSTLASPYISNCGYDAAGELLQWIYGPLVQKSSNNPAGRFIGFDQAEFLSDPQSHGMAATGVLYVPPGCDANNAQSCKLHVAFHGCKQNQANVSDAFVRNAGYNGWADANNILVLYPQAAAVTMANPNACWDWFSYDDPNYAKQSGRQMKAVKRMVDRLTGASDPGPGPGPATCFNASNYAHVQEGRAHTNGFYVYANGSDQLMGLNNIFARTTLKRTAPDYYEIGTCP</sequence>
<accession>A0A7W5FS07</accession>
<comment type="caution">
    <text evidence="4">The sequence shown here is derived from an EMBL/GenBank/DDBJ whole genome shotgun (WGS) entry which is preliminary data.</text>
</comment>